<dbReference type="InterPro" id="IPR004332">
    <property type="entry name" value="Transposase_MuDR"/>
</dbReference>
<proteinExistence type="predicted"/>
<feature type="domain" description="Transposase MuDR plant" evidence="2">
    <location>
        <begin position="272"/>
        <end position="335"/>
    </location>
</feature>
<dbReference type="Pfam" id="PF03108">
    <property type="entry name" value="DBD_Tnp_Mut"/>
    <property type="match status" value="1"/>
</dbReference>
<evidence type="ECO:0000259" key="2">
    <source>
        <dbReference type="Pfam" id="PF03108"/>
    </source>
</evidence>
<evidence type="ECO:0000256" key="1">
    <source>
        <dbReference type="SAM" id="MobiDB-lite"/>
    </source>
</evidence>
<reference evidence="3 4" key="1">
    <citation type="journal article" date="2023" name="Plants (Basel)">
        <title>Bridging the Gap: Combining Genomics and Transcriptomics Approaches to Understand Stylosanthes scabra, an Orphan Legume from the Brazilian Caatinga.</title>
        <authorList>
            <person name="Ferreira-Neto J.R.C."/>
            <person name="da Silva M.D."/>
            <person name="Binneck E."/>
            <person name="de Melo N.F."/>
            <person name="da Silva R.H."/>
            <person name="de Melo A.L.T.M."/>
            <person name="Pandolfi V."/>
            <person name="Bustamante F.O."/>
            <person name="Brasileiro-Vidal A.C."/>
            <person name="Benko-Iseppon A.M."/>
        </authorList>
    </citation>
    <scope>NUCLEOTIDE SEQUENCE [LARGE SCALE GENOMIC DNA]</scope>
    <source>
        <tissue evidence="3">Leaves</tissue>
    </source>
</reference>
<comment type="caution">
    <text evidence="3">The sequence shown here is derived from an EMBL/GenBank/DDBJ whole genome shotgun (WGS) entry which is preliminary data.</text>
</comment>
<dbReference type="Proteomes" id="UP001341840">
    <property type="component" value="Unassembled WGS sequence"/>
</dbReference>
<gene>
    <name evidence="3" type="ORF">PIB30_024914</name>
</gene>
<organism evidence="3 4">
    <name type="scientific">Stylosanthes scabra</name>
    <dbReference type="NCBI Taxonomy" id="79078"/>
    <lineage>
        <taxon>Eukaryota</taxon>
        <taxon>Viridiplantae</taxon>
        <taxon>Streptophyta</taxon>
        <taxon>Embryophyta</taxon>
        <taxon>Tracheophyta</taxon>
        <taxon>Spermatophyta</taxon>
        <taxon>Magnoliopsida</taxon>
        <taxon>eudicotyledons</taxon>
        <taxon>Gunneridae</taxon>
        <taxon>Pentapetalae</taxon>
        <taxon>rosids</taxon>
        <taxon>fabids</taxon>
        <taxon>Fabales</taxon>
        <taxon>Fabaceae</taxon>
        <taxon>Papilionoideae</taxon>
        <taxon>50 kb inversion clade</taxon>
        <taxon>dalbergioids sensu lato</taxon>
        <taxon>Dalbergieae</taxon>
        <taxon>Pterocarpus clade</taxon>
        <taxon>Stylosanthes</taxon>
    </lineage>
</organism>
<keyword evidence="4" id="KW-1185">Reference proteome</keyword>
<name>A0ABU6TA38_9FABA</name>
<evidence type="ECO:0000313" key="4">
    <source>
        <dbReference type="Proteomes" id="UP001341840"/>
    </source>
</evidence>
<feature type="region of interest" description="Disordered" evidence="1">
    <location>
        <begin position="196"/>
        <end position="268"/>
    </location>
</feature>
<protein>
    <recommendedName>
        <fullName evidence="2">Transposase MuDR plant domain-containing protein</fullName>
    </recommendedName>
</protein>
<dbReference type="EMBL" id="JASCZI010090711">
    <property type="protein sequence ID" value="MED6145405.1"/>
    <property type="molecule type" value="Genomic_DNA"/>
</dbReference>
<accession>A0ABU6TA38</accession>
<evidence type="ECO:0000313" key="3">
    <source>
        <dbReference type="EMBL" id="MED6145405.1"/>
    </source>
</evidence>
<sequence>MAEEDSFLALVHHDGEIKHSSREGVKFTSKNPTNVFITSRTRLSDLQRNIQRKICSNSRKRIRMIYYRIPISVVAQGVIYGSFAIQADEDLQVLFHFRSHFPEVRTTELFVEMLAPLASSGGSAPGQHSANVAGPSHRAIQAEPEAQLVASPTFGIYNEAEAGDLVADLGDTITGAPQALCAPPVQRVPDPGVEEALRADDSDDEPPFIEGDSHDDSGPVPNQQGGASSSGTHQYPPHLSTLNLDVLSSPGRVQSEPSSGTQGSQGSNNQVEFQIGLTFVDKEVAVLAVKNYIIRRRVEYRVMESDHAKYLRRCKQFGQGCNWLIRLTIQKRKGQMLLCPSRCSEPPPSPFTAFFPVTGRLGRRNRKPSPRIWGLR</sequence>
<feature type="compositionally biased region" description="Polar residues" evidence="1">
    <location>
        <begin position="220"/>
        <end position="233"/>
    </location>
</feature>
<feature type="compositionally biased region" description="Low complexity" evidence="1">
    <location>
        <begin position="254"/>
        <end position="267"/>
    </location>
</feature>